<reference evidence="1" key="2">
    <citation type="journal article" date="2015" name="Data Brief">
        <title>Shoot transcriptome of the giant reed, Arundo donax.</title>
        <authorList>
            <person name="Barrero R.A."/>
            <person name="Guerrero F.D."/>
            <person name="Moolhuijzen P."/>
            <person name="Goolsby J.A."/>
            <person name="Tidwell J."/>
            <person name="Bellgard S.E."/>
            <person name="Bellgard M.I."/>
        </authorList>
    </citation>
    <scope>NUCLEOTIDE SEQUENCE</scope>
    <source>
        <tissue evidence="1">Shoot tissue taken approximately 20 cm above the soil surface</tissue>
    </source>
</reference>
<evidence type="ECO:0000313" key="1">
    <source>
        <dbReference type="EMBL" id="JAD14371.1"/>
    </source>
</evidence>
<dbReference type="EMBL" id="GBRH01283524">
    <property type="protein sequence ID" value="JAD14371.1"/>
    <property type="molecule type" value="Transcribed_RNA"/>
</dbReference>
<sequence length="66" mass="6985">MRARPPPDPPWVGRRSDPWLLASAAGDSSYLGSRVWLSSWVGLLCLPGGKGAAGEGKGFWKGEFAA</sequence>
<protein>
    <submittedName>
        <fullName evidence="1">Uncharacterized protein</fullName>
    </submittedName>
</protein>
<dbReference type="AlphaFoldDB" id="A0A0A8XMW4"/>
<proteinExistence type="predicted"/>
<organism evidence="1">
    <name type="scientific">Arundo donax</name>
    <name type="common">Giant reed</name>
    <name type="synonym">Donax arundinaceus</name>
    <dbReference type="NCBI Taxonomy" id="35708"/>
    <lineage>
        <taxon>Eukaryota</taxon>
        <taxon>Viridiplantae</taxon>
        <taxon>Streptophyta</taxon>
        <taxon>Embryophyta</taxon>
        <taxon>Tracheophyta</taxon>
        <taxon>Spermatophyta</taxon>
        <taxon>Magnoliopsida</taxon>
        <taxon>Liliopsida</taxon>
        <taxon>Poales</taxon>
        <taxon>Poaceae</taxon>
        <taxon>PACMAD clade</taxon>
        <taxon>Arundinoideae</taxon>
        <taxon>Arundineae</taxon>
        <taxon>Arundo</taxon>
    </lineage>
</organism>
<name>A0A0A8XMW4_ARUDO</name>
<reference evidence="1" key="1">
    <citation type="submission" date="2014-09" db="EMBL/GenBank/DDBJ databases">
        <authorList>
            <person name="Magalhaes I.L.F."/>
            <person name="Oliveira U."/>
            <person name="Santos F.R."/>
            <person name="Vidigal T.H.D.A."/>
            <person name="Brescovit A.D."/>
            <person name="Santos A.J."/>
        </authorList>
    </citation>
    <scope>NUCLEOTIDE SEQUENCE</scope>
    <source>
        <tissue evidence="1">Shoot tissue taken approximately 20 cm above the soil surface</tissue>
    </source>
</reference>
<accession>A0A0A8XMW4</accession>